<proteinExistence type="predicted"/>
<evidence type="ECO:0000313" key="3">
    <source>
        <dbReference type="Proteomes" id="UP000799118"/>
    </source>
</evidence>
<accession>A0A6A4IS73</accession>
<organism evidence="2 3">
    <name type="scientific">Gymnopus androsaceus JB14</name>
    <dbReference type="NCBI Taxonomy" id="1447944"/>
    <lineage>
        <taxon>Eukaryota</taxon>
        <taxon>Fungi</taxon>
        <taxon>Dikarya</taxon>
        <taxon>Basidiomycota</taxon>
        <taxon>Agaricomycotina</taxon>
        <taxon>Agaricomycetes</taxon>
        <taxon>Agaricomycetidae</taxon>
        <taxon>Agaricales</taxon>
        <taxon>Marasmiineae</taxon>
        <taxon>Omphalotaceae</taxon>
        <taxon>Gymnopus</taxon>
    </lineage>
</organism>
<keyword evidence="3" id="KW-1185">Reference proteome</keyword>
<sequence>MEDAVNRNSRDALGTIVLKHTFKKFNANLTKRDKTWDKRVRAIRSQLAENPVFLGLFEMIIRSVNVTYNLASVYANRGEADNEMGLLIPLWMCLESLDEMVRRSKDKDKIIAMLDLVDYGRDGNISDVIEFEEDDDSDYEEDEEDGDDDTLRAGDTNTLQEGFSMTRYIYRIIAIIIHTRRLLRIAVSPAYNKFIDKEFNIHPCPKMLQKIYVDPQKLLESTKLPV</sequence>
<dbReference type="Proteomes" id="UP000799118">
    <property type="component" value="Unassembled WGS sequence"/>
</dbReference>
<protein>
    <submittedName>
        <fullName evidence="2">Uncharacterized protein</fullName>
    </submittedName>
</protein>
<feature type="compositionally biased region" description="Acidic residues" evidence="1">
    <location>
        <begin position="134"/>
        <end position="148"/>
    </location>
</feature>
<name>A0A6A4IS73_9AGAR</name>
<dbReference type="AlphaFoldDB" id="A0A6A4IS73"/>
<gene>
    <name evidence="2" type="ORF">BT96DRAFT_12444</name>
</gene>
<feature type="region of interest" description="Disordered" evidence="1">
    <location>
        <begin position="134"/>
        <end position="155"/>
    </location>
</feature>
<dbReference type="EMBL" id="ML769383">
    <property type="protein sequence ID" value="KAE9411438.1"/>
    <property type="molecule type" value="Genomic_DNA"/>
</dbReference>
<reference evidence="2" key="1">
    <citation type="journal article" date="2019" name="Environ. Microbiol.">
        <title>Fungal ecological strategies reflected in gene transcription - a case study of two litter decomposers.</title>
        <authorList>
            <person name="Barbi F."/>
            <person name="Kohler A."/>
            <person name="Barry K."/>
            <person name="Baskaran P."/>
            <person name="Daum C."/>
            <person name="Fauchery L."/>
            <person name="Ihrmark K."/>
            <person name="Kuo A."/>
            <person name="LaButti K."/>
            <person name="Lipzen A."/>
            <person name="Morin E."/>
            <person name="Grigoriev I.V."/>
            <person name="Henrissat B."/>
            <person name="Lindahl B."/>
            <person name="Martin F."/>
        </authorList>
    </citation>
    <scope>NUCLEOTIDE SEQUENCE</scope>
    <source>
        <strain evidence="2">JB14</strain>
    </source>
</reference>
<evidence type="ECO:0000313" key="2">
    <source>
        <dbReference type="EMBL" id="KAE9411438.1"/>
    </source>
</evidence>
<evidence type="ECO:0000256" key="1">
    <source>
        <dbReference type="SAM" id="MobiDB-lite"/>
    </source>
</evidence>